<evidence type="ECO:0000313" key="8">
    <source>
        <dbReference type="Proteomes" id="UP001604282"/>
    </source>
</evidence>
<evidence type="ECO:0000256" key="1">
    <source>
        <dbReference type="ARBA" id="ARBA00004651"/>
    </source>
</evidence>
<gene>
    <name evidence="7" type="ORF">ACGFYS_27750</name>
</gene>
<protein>
    <submittedName>
        <fullName evidence="7">Aromatic acid exporter family protein</fullName>
    </submittedName>
</protein>
<proteinExistence type="predicted"/>
<dbReference type="RefSeq" id="WP_189852133.1">
    <property type="nucleotide sequence ID" value="NZ_BMVV01000022.1"/>
</dbReference>
<keyword evidence="4 6" id="KW-1133">Transmembrane helix</keyword>
<keyword evidence="2" id="KW-1003">Cell membrane</keyword>
<dbReference type="Pfam" id="PF06081">
    <property type="entry name" value="ArAE_1"/>
    <property type="match status" value="1"/>
</dbReference>
<dbReference type="Proteomes" id="UP001604282">
    <property type="component" value="Unassembled WGS sequence"/>
</dbReference>
<dbReference type="InterPro" id="IPR010343">
    <property type="entry name" value="ArAE_1"/>
</dbReference>
<keyword evidence="8" id="KW-1185">Reference proteome</keyword>
<comment type="subcellular location">
    <subcellularLocation>
        <location evidence="1">Cell membrane</location>
        <topology evidence="1">Multi-pass membrane protein</topology>
    </subcellularLocation>
</comment>
<keyword evidence="3 6" id="KW-0812">Transmembrane</keyword>
<evidence type="ECO:0000256" key="5">
    <source>
        <dbReference type="ARBA" id="ARBA00023136"/>
    </source>
</evidence>
<name>A0ABW7C027_9ACTN</name>
<evidence type="ECO:0000256" key="4">
    <source>
        <dbReference type="ARBA" id="ARBA00022989"/>
    </source>
</evidence>
<evidence type="ECO:0000256" key="3">
    <source>
        <dbReference type="ARBA" id="ARBA00022692"/>
    </source>
</evidence>
<comment type="caution">
    <text evidence="7">The sequence shown here is derived from an EMBL/GenBank/DDBJ whole genome shotgun (WGS) entry which is preliminary data.</text>
</comment>
<reference evidence="7 8" key="1">
    <citation type="submission" date="2024-10" db="EMBL/GenBank/DDBJ databases">
        <title>The Natural Products Discovery Center: Release of the First 8490 Sequenced Strains for Exploring Actinobacteria Biosynthetic Diversity.</title>
        <authorList>
            <person name="Kalkreuter E."/>
            <person name="Kautsar S.A."/>
            <person name="Yang D."/>
            <person name="Bader C.D."/>
            <person name="Teijaro C.N."/>
            <person name="Fluegel L."/>
            <person name="Davis C.M."/>
            <person name="Simpson J.R."/>
            <person name="Lauterbach L."/>
            <person name="Steele A.D."/>
            <person name="Gui C."/>
            <person name="Meng S."/>
            <person name="Li G."/>
            <person name="Viehrig K."/>
            <person name="Ye F."/>
            <person name="Su P."/>
            <person name="Kiefer A.F."/>
            <person name="Nichols A."/>
            <person name="Cepeda A.J."/>
            <person name="Yan W."/>
            <person name="Fan B."/>
            <person name="Jiang Y."/>
            <person name="Adhikari A."/>
            <person name="Zheng C.-J."/>
            <person name="Schuster L."/>
            <person name="Cowan T.M."/>
            <person name="Smanski M.J."/>
            <person name="Chevrette M.G."/>
            <person name="De Carvalho L.P.S."/>
            <person name="Shen B."/>
        </authorList>
    </citation>
    <scope>NUCLEOTIDE SEQUENCE [LARGE SCALE GENOMIC DNA]</scope>
    <source>
        <strain evidence="7 8">NPDC048229</strain>
    </source>
</reference>
<evidence type="ECO:0000256" key="6">
    <source>
        <dbReference type="SAM" id="Phobius"/>
    </source>
</evidence>
<keyword evidence="5 6" id="KW-0472">Membrane</keyword>
<accession>A0ABW7C027</accession>
<evidence type="ECO:0000313" key="7">
    <source>
        <dbReference type="EMBL" id="MFG3192728.1"/>
    </source>
</evidence>
<organism evidence="7 8">
    <name type="scientific">Streptomyces omiyaensis</name>
    <dbReference type="NCBI Taxonomy" id="68247"/>
    <lineage>
        <taxon>Bacteria</taxon>
        <taxon>Bacillati</taxon>
        <taxon>Actinomycetota</taxon>
        <taxon>Actinomycetes</taxon>
        <taxon>Kitasatosporales</taxon>
        <taxon>Streptomycetaceae</taxon>
        <taxon>Streptomyces</taxon>
    </lineage>
</organism>
<feature type="transmembrane region" description="Helical" evidence="6">
    <location>
        <begin position="81"/>
        <end position="111"/>
    </location>
</feature>
<dbReference type="EMBL" id="JBICZW010000022">
    <property type="protein sequence ID" value="MFG3192728.1"/>
    <property type="molecule type" value="Genomic_DNA"/>
</dbReference>
<evidence type="ECO:0000256" key="2">
    <source>
        <dbReference type="ARBA" id="ARBA00022475"/>
    </source>
</evidence>
<sequence>MARDGGRKDRRDGPLARLRRDPFAVQTVRSTAAATLSYVVALRLSSEPVPLTAPLTALLVVQVTLYSTLTTSLRRVNSVVVGVLIAIAFSAVVGLSWWSLALVILASLLVGRLVRVEEFVPEVAISAMLVLGVTQVSDTAWDRVLETLIGAVVGMLFNLVLAPPVWVDTAGDSIEDLARRMRLLLLDVADEFTGAPPVERAAVRLHEARRLDNDVADVDGALRTAEDSLRFNPRVKEGLLHRVVLRTGLDTLEICAVVLRVLARTLTDLAKHREGDELLPERAALSVRETAQYTADALVSFAVLVTARGSEAAEAAETRLAGELRAARACRDDAAERLLALALADPGRWQLYGALLAEVDRILDELDPEHRGRRLMEELDLRVRERRERHRRLTLRDRWSPRRRARTGG</sequence>